<dbReference type="EMBL" id="UINC01037508">
    <property type="protein sequence ID" value="SVB33094.1"/>
    <property type="molecule type" value="Genomic_DNA"/>
</dbReference>
<feature type="region of interest" description="Disordered" evidence="1">
    <location>
        <begin position="501"/>
        <end position="535"/>
    </location>
</feature>
<feature type="non-terminal residue" evidence="2">
    <location>
        <position position="1"/>
    </location>
</feature>
<feature type="non-terminal residue" evidence="2">
    <location>
        <position position="617"/>
    </location>
</feature>
<evidence type="ECO:0000256" key="1">
    <source>
        <dbReference type="SAM" id="MobiDB-lite"/>
    </source>
</evidence>
<gene>
    <name evidence="2" type="ORF">METZ01_LOCUS185948</name>
</gene>
<evidence type="ECO:0000313" key="2">
    <source>
        <dbReference type="EMBL" id="SVB33094.1"/>
    </source>
</evidence>
<name>A0A382D4Y3_9ZZZZ</name>
<accession>A0A382D4Y3</accession>
<proteinExistence type="predicted"/>
<organism evidence="2">
    <name type="scientific">marine metagenome</name>
    <dbReference type="NCBI Taxonomy" id="408172"/>
    <lineage>
        <taxon>unclassified sequences</taxon>
        <taxon>metagenomes</taxon>
        <taxon>ecological metagenomes</taxon>
    </lineage>
</organism>
<feature type="compositionally biased region" description="Acidic residues" evidence="1">
    <location>
        <begin position="505"/>
        <end position="514"/>
    </location>
</feature>
<reference evidence="2" key="1">
    <citation type="submission" date="2018-05" db="EMBL/GenBank/DDBJ databases">
        <authorList>
            <person name="Lanie J.A."/>
            <person name="Ng W.-L."/>
            <person name="Kazmierczak K.M."/>
            <person name="Andrzejewski T.M."/>
            <person name="Davidsen T.M."/>
            <person name="Wayne K.J."/>
            <person name="Tettelin H."/>
            <person name="Glass J.I."/>
            <person name="Rusch D."/>
            <person name="Podicherti R."/>
            <person name="Tsui H.-C.T."/>
            <person name="Winkler M.E."/>
        </authorList>
    </citation>
    <scope>NUCLEOTIDE SEQUENCE</scope>
</reference>
<protein>
    <submittedName>
        <fullName evidence="2">Uncharacterized protein</fullName>
    </submittedName>
</protein>
<sequence length="617" mass="69437">AEDSFKVHIDIGHISEDWNGNGILDTEDEPVYGPGMGDGILSDGEDIGVDNCTNSYEDGWGGCLCLNYDKAIYDSDIEGIYNHDSEYCLSGITYAEALVLLDEYPDTVRSPLFDINGNEDNNYTDPNRDDWCYNTAGCSDTDNYTQANGTEGNGKAMGYRYPDSEDLDKNNTLDTKNDYYTFTIYPKLPVDHPESMVVTESMDGNSPTGWKLIRIPLTSFLSVGDPSWSDVPTFRIRLESAQSTSQFLKLAKIELVENDWQEMGTISKHFLADESSLNEDHFFSISVINTDESSEYKNSLDDLNIVLEHDEYNDIDMKEQSLVISFEENPDYDESIDPESSQGGISGEYAILIENTFPSIGSDKAQSYFAYEKMEMFVHGGDPASSLVCSWCSNDSSEVDLLFRIGKDDDNYYEIHQPIHDKWNDKNHININIDKLTQMKIPTIETPAEELADWGLDGCSDDRENGFGSCLDSLTFSYYCTNIDSFSVEVVSSYINLEECPNQEAEGDPNDDNFNEQNNPEGTEENNKYDQFDFNNDGLISEGEAEPAVEDFNGDGIYTPLPIYNYEYDYYYWDEKNVISDACGNCTELQIKGTPSINNVQTIVIGVINNSDERIYG</sequence>
<dbReference type="AlphaFoldDB" id="A0A382D4Y3"/>